<accession>A0A2S2NDY5</accession>
<reference evidence="1" key="1">
    <citation type="submission" date="2018-04" db="EMBL/GenBank/DDBJ databases">
        <title>Transcriptome of Schizaphis graminum biotype I.</title>
        <authorList>
            <person name="Scully E.D."/>
            <person name="Geib S.M."/>
            <person name="Palmer N.A."/>
            <person name="Koch K."/>
            <person name="Bradshaw J."/>
            <person name="Heng-Moss T."/>
            <person name="Sarath G."/>
        </authorList>
    </citation>
    <scope>NUCLEOTIDE SEQUENCE</scope>
</reference>
<gene>
    <name evidence="1" type="ORF">g.23093</name>
</gene>
<name>A0A2S2NDY5_SCHGA</name>
<protein>
    <submittedName>
        <fullName evidence="1">Uncharacterized protein</fullName>
    </submittedName>
</protein>
<dbReference type="AlphaFoldDB" id="A0A2S2NDY5"/>
<sequence>MYGICNPARIATRVPTKKLKQVELKLSQLAIECRKEAECADMKVMRFVNLNEMDDLFLAGGTKPKDVMVKWMDYLETFYNKDPCQFDKFKLFSSAFLIMSECTPPPETPPDASNNVIDFRKVYYFLYRVLNNYYVGKNHKDTKISTYLHEMFLRVLDDIEYTSENEKIAIYNIVSNWTSVNREKSLKVYGNSVETETKQAESDTKSNLKTPGFQVLQNPMIPSFNPLNIRSNTPL</sequence>
<organism evidence="1">
    <name type="scientific">Schizaphis graminum</name>
    <name type="common">Green bug aphid</name>
    <dbReference type="NCBI Taxonomy" id="13262"/>
    <lineage>
        <taxon>Eukaryota</taxon>
        <taxon>Metazoa</taxon>
        <taxon>Ecdysozoa</taxon>
        <taxon>Arthropoda</taxon>
        <taxon>Hexapoda</taxon>
        <taxon>Insecta</taxon>
        <taxon>Pterygota</taxon>
        <taxon>Neoptera</taxon>
        <taxon>Paraneoptera</taxon>
        <taxon>Hemiptera</taxon>
        <taxon>Sternorrhyncha</taxon>
        <taxon>Aphidomorpha</taxon>
        <taxon>Aphidoidea</taxon>
        <taxon>Aphididae</taxon>
        <taxon>Aphidini</taxon>
        <taxon>Schizaphis</taxon>
    </lineage>
</organism>
<dbReference type="EMBL" id="GGMR01002553">
    <property type="protein sequence ID" value="MBY15172.1"/>
    <property type="molecule type" value="Transcribed_RNA"/>
</dbReference>
<proteinExistence type="predicted"/>
<evidence type="ECO:0000313" key="1">
    <source>
        <dbReference type="EMBL" id="MBY15172.1"/>
    </source>
</evidence>